<dbReference type="NCBIfam" id="TIGR01411">
    <property type="entry name" value="tatAE"/>
    <property type="match status" value="1"/>
</dbReference>
<dbReference type="HAMAP" id="MF_00236">
    <property type="entry name" value="TatA_E"/>
    <property type="match status" value="1"/>
</dbReference>
<comment type="subunit">
    <text evidence="9">Forms a complex with TatC.</text>
</comment>
<evidence type="ECO:0000256" key="9">
    <source>
        <dbReference type="HAMAP-Rule" id="MF_00236"/>
    </source>
</evidence>
<organism evidence="11">
    <name type="scientific">Thermogemmatispora argillosa</name>
    <dbReference type="NCBI Taxonomy" id="2045280"/>
    <lineage>
        <taxon>Bacteria</taxon>
        <taxon>Bacillati</taxon>
        <taxon>Chloroflexota</taxon>
        <taxon>Ktedonobacteria</taxon>
        <taxon>Thermogemmatisporales</taxon>
        <taxon>Thermogemmatisporaceae</taxon>
        <taxon>Thermogemmatispora</taxon>
    </lineage>
</organism>
<evidence type="ECO:0000256" key="2">
    <source>
        <dbReference type="ARBA" id="ARBA00022448"/>
    </source>
</evidence>
<comment type="subcellular location">
    <subcellularLocation>
        <location evidence="1 9">Cell membrane</location>
        <topology evidence="1 9">Single-pass membrane protein</topology>
    </subcellularLocation>
</comment>
<evidence type="ECO:0000313" key="11">
    <source>
        <dbReference type="EMBL" id="BBH93725.1"/>
    </source>
</evidence>
<evidence type="ECO:0000256" key="6">
    <source>
        <dbReference type="ARBA" id="ARBA00022989"/>
    </source>
</evidence>
<dbReference type="Gene3D" id="1.20.5.3310">
    <property type="match status" value="1"/>
</dbReference>
<keyword evidence="5 9" id="KW-0653">Protein transport</keyword>
<evidence type="ECO:0000256" key="5">
    <source>
        <dbReference type="ARBA" id="ARBA00022927"/>
    </source>
</evidence>
<evidence type="ECO:0000256" key="8">
    <source>
        <dbReference type="ARBA" id="ARBA00023136"/>
    </source>
</evidence>
<keyword evidence="4 9" id="KW-0812">Transmembrane</keyword>
<comment type="function">
    <text evidence="9">Part of the twin-arginine translocation (Tat) system that transports large folded proteins containing a characteristic twin-arginine motif in their signal peptide across membranes. TatA could form the protein-conducting channel of the Tat system.</text>
</comment>
<keyword evidence="6 9" id="KW-1133">Transmembrane helix</keyword>
<gene>
    <name evidence="9" type="primary">tatA</name>
    <name evidence="11" type="ORF">KTA_19240</name>
</gene>
<dbReference type="PANTHER" id="PTHR42982:SF1">
    <property type="entry name" value="SEC-INDEPENDENT PROTEIN TRANSLOCASE PROTEIN TATA"/>
    <property type="match status" value="1"/>
</dbReference>
<feature type="region of interest" description="Disordered" evidence="10">
    <location>
        <begin position="44"/>
        <end position="125"/>
    </location>
</feature>
<evidence type="ECO:0000256" key="4">
    <source>
        <dbReference type="ARBA" id="ARBA00022692"/>
    </source>
</evidence>
<evidence type="ECO:0000256" key="10">
    <source>
        <dbReference type="SAM" id="MobiDB-lite"/>
    </source>
</evidence>
<accession>A0A455T571</accession>
<dbReference type="AlphaFoldDB" id="A0A455T571"/>
<dbReference type="PANTHER" id="PTHR42982">
    <property type="entry name" value="SEC-INDEPENDENT PROTEIN TRANSLOCASE PROTEIN TATA"/>
    <property type="match status" value="1"/>
</dbReference>
<dbReference type="GO" id="GO:0033281">
    <property type="term" value="C:TAT protein transport complex"/>
    <property type="evidence" value="ECO:0007669"/>
    <property type="project" value="UniProtKB-UniRule"/>
</dbReference>
<feature type="compositionally biased region" description="Low complexity" evidence="10">
    <location>
        <begin position="67"/>
        <end position="81"/>
    </location>
</feature>
<feature type="transmembrane region" description="Helical" evidence="9">
    <location>
        <begin position="6"/>
        <end position="22"/>
    </location>
</feature>
<name>A0A455T571_9CHLR</name>
<protein>
    <recommendedName>
        <fullName evidence="9">Sec-independent protein translocase protein TatA</fullName>
    </recommendedName>
</protein>
<evidence type="ECO:0000256" key="7">
    <source>
        <dbReference type="ARBA" id="ARBA00023010"/>
    </source>
</evidence>
<feature type="compositionally biased region" description="Low complexity" evidence="10">
    <location>
        <begin position="97"/>
        <end position="119"/>
    </location>
</feature>
<dbReference type="GO" id="GO:0043953">
    <property type="term" value="P:protein transport by the Tat complex"/>
    <property type="evidence" value="ECO:0007669"/>
    <property type="project" value="UniProtKB-UniRule"/>
</dbReference>
<keyword evidence="2 9" id="KW-0813">Transport</keyword>
<dbReference type="InterPro" id="IPR003369">
    <property type="entry name" value="TatA/B/E"/>
</dbReference>
<dbReference type="GO" id="GO:0008320">
    <property type="term" value="F:protein transmembrane transporter activity"/>
    <property type="evidence" value="ECO:0007669"/>
    <property type="project" value="UniProtKB-UniRule"/>
</dbReference>
<sequence>MVPGFHGFDLVIILIVALLIFGPKRLPEMGSAIGKSIREFRKGMSDLTRDKDEHDPLDEPFSPSYASRNNLNRLSSGSTLRQDQLFEPSPELVREMQPQSTQGQTSSASASKTESASSEGGQKTE</sequence>
<dbReference type="InterPro" id="IPR006312">
    <property type="entry name" value="TatA/E"/>
</dbReference>
<evidence type="ECO:0000256" key="3">
    <source>
        <dbReference type="ARBA" id="ARBA00022475"/>
    </source>
</evidence>
<feature type="compositionally biased region" description="Basic and acidic residues" evidence="10">
    <location>
        <begin position="44"/>
        <end position="54"/>
    </location>
</feature>
<dbReference type="Pfam" id="PF02416">
    <property type="entry name" value="TatA_B_E"/>
    <property type="match status" value="1"/>
</dbReference>
<keyword evidence="8 9" id="KW-0472">Membrane</keyword>
<proteinExistence type="inferred from homology"/>
<keyword evidence="3 9" id="KW-1003">Cell membrane</keyword>
<evidence type="ECO:0000256" key="1">
    <source>
        <dbReference type="ARBA" id="ARBA00004162"/>
    </source>
</evidence>
<dbReference type="EMBL" id="AP019377">
    <property type="protein sequence ID" value="BBH93725.1"/>
    <property type="molecule type" value="Genomic_DNA"/>
</dbReference>
<reference evidence="11" key="1">
    <citation type="submission" date="2018-12" db="EMBL/GenBank/DDBJ databases">
        <title>Novel natural products biosynthetic potential of the class Ktedonobacteria.</title>
        <authorList>
            <person name="Zheng Y."/>
            <person name="Saitou A."/>
            <person name="Wang C.M."/>
            <person name="Toyoda A."/>
            <person name="Minakuchi Y."/>
            <person name="Sekiguchi Y."/>
            <person name="Ueda K."/>
            <person name="Takano H."/>
            <person name="Sakai Y."/>
            <person name="Yokota A."/>
            <person name="Yabe S."/>
        </authorList>
    </citation>
    <scope>NUCLEOTIDE SEQUENCE</scope>
    <source>
        <strain evidence="11">A3-2</strain>
    </source>
</reference>
<dbReference type="NCBIfam" id="NF011430">
    <property type="entry name" value="PRK14861.1"/>
    <property type="match status" value="1"/>
</dbReference>
<keyword evidence="7 9" id="KW-0811">Translocation</keyword>
<comment type="similarity">
    <text evidence="9">Belongs to the TatA/E family.</text>
</comment>